<dbReference type="AlphaFoldDB" id="A0A0A8XUF1"/>
<dbReference type="EMBL" id="GBRH01281507">
    <property type="protein sequence ID" value="JAD16388.1"/>
    <property type="molecule type" value="Transcribed_RNA"/>
</dbReference>
<proteinExistence type="predicted"/>
<organism evidence="2">
    <name type="scientific">Arundo donax</name>
    <name type="common">Giant reed</name>
    <name type="synonym">Donax arundinaceus</name>
    <dbReference type="NCBI Taxonomy" id="35708"/>
    <lineage>
        <taxon>Eukaryota</taxon>
        <taxon>Viridiplantae</taxon>
        <taxon>Streptophyta</taxon>
        <taxon>Embryophyta</taxon>
        <taxon>Tracheophyta</taxon>
        <taxon>Spermatophyta</taxon>
        <taxon>Magnoliopsida</taxon>
        <taxon>Liliopsida</taxon>
        <taxon>Poales</taxon>
        <taxon>Poaceae</taxon>
        <taxon>PACMAD clade</taxon>
        <taxon>Arundinoideae</taxon>
        <taxon>Arundineae</taxon>
        <taxon>Arundo</taxon>
    </lineage>
</organism>
<name>A0A0A8XUF1_ARUDO</name>
<sequence length="161" mass="17338">MEPDGGHRNEELVDFFSQPDSMAPPANPAGMDFSQPETSLVGHGVPLRRGYNDIDLNSQAAEFPHLSWYQEILQSLGGGGADVASGHRGSTSCRSNNSSCGGASRRTPSGRDAAAKAVAPFRAPRIAGACSRGGLRRFSVHRRLSKEFSSDTGRHGHWWEF</sequence>
<reference evidence="2" key="2">
    <citation type="journal article" date="2015" name="Data Brief">
        <title>Shoot transcriptome of the giant reed, Arundo donax.</title>
        <authorList>
            <person name="Barrero R.A."/>
            <person name="Guerrero F.D."/>
            <person name="Moolhuijzen P."/>
            <person name="Goolsby J.A."/>
            <person name="Tidwell J."/>
            <person name="Bellgard S.E."/>
            <person name="Bellgard M.I."/>
        </authorList>
    </citation>
    <scope>NUCLEOTIDE SEQUENCE</scope>
    <source>
        <tissue evidence="2">Shoot tissue taken approximately 20 cm above the soil surface</tissue>
    </source>
</reference>
<evidence type="ECO:0000256" key="1">
    <source>
        <dbReference type="SAM" id="MobiDB-lite"/>
    </source>
</evidence>
<reference evidence="2" key="1">
    <citation type="submission" date="2014-09" db="EMBL/GenBank/DDBJ databases">
        <authorList>
            <person name="Magalhaes I.L.F."/>
            <person name="Oliveira U."/>
            <person name="Santos F.R."/>
            <person name="Vidigal T.H.D.A."/>
            <person name="Brescovit A.D."/>
            <person name="Santos A.J."/>
        </authorList>
    </citation>
    <scope>NUCLEOTIDE SEQUENCE</scope>
    <source>
        <tissue evidence="2">Shoot tissue taken approximately 20 cm above the soil surface</tissue>
    </source>
</reference>
<feature type="region of interest" description="Disordered" evidence="1">
    <location>
        <begin position="78"/>
        <end position="112"/>
    </location>
</feature>
<accession>A0A0A8XUF1</accession>
<evidence type="ECO:0000313" key="2">
    <source>
        <dbReference type="EMBL" id="JAD16388.1"/>
    </source>
</evidence>
<feature type="compositionally biased region" description="Polar residues" evidence="1">
    <location>
        <begin position="88"/>
        <end position="101"/>
    </location>
</feature>
<feature type="region of interest" description="Disordered" evidence="1">
    <location>
        <begin position="17"/>
        <end position="39"/>
    </location>
</feature>
<protein>
    <submittedName>
        <fullName evidence="2">Uncharacterized protein</fullName>
    </submittedName>
</protein>